<dbReference type="Proteomes" id="UP001292094">
    <property type="component" value="Unassembled WGS sequence"/>
</dbReference>
<protein>
    <submittedName>
        <fullName evidence="2">Uncharacterized protein</fullName>
    </submittedName>
</protein>
<evidence type="ECO:0000313" key="3">
    <source>
        <dbReference type="Proteomes" id="UP001292094"/>
    </source>
</evidence>
<dbReference type="EMBL" id="JAWZYT010003850">
    <property type="protein sequence ID" value="KAK4296445.1"/>
    <property type="molecule type" value="Genomic_DNA"/>
</dbReference>
<evidence type="ECO:0000256" key="1">
    <source>
        <dbReference type="SAM" id="MobiDB-lite"/>
    </source>
</evidence>
<accession>A0AAE1NUE9</accession>
<keyword evidence="3" id="KW-1185">Reference proteome</keyword>
<organism evidence="2 3">
    <name type="scientific">Petrolisthes manimaculis</name>
    <dbReference type="NCBI Taxonomy" id="1843537"/>
    <lineage>
        <taxon>Eukaryota</taxon>
        <taxon>Metazoa</taxon>
        <taxon>Ecdysozoa</taxon>
        <taxon>Arthropoda</taxon>
        <taxon>Crustacea</taxon>
        <taxon>Multicrustacea</taxon>
        <taxon>Malacostraca</taxon>
        <taxon>Eumalacostraca</taxon>
        <taxon>Eucarida</taxon>
        <taxon>Decapoda</taxon>
        <taxon>Pleocyemata</taxon>
        <taxon>Anomura</taxon>
        <taxon>Galatheoidea</taxon>
        <taxon>Porcellanidae</taxon>
        <taxon>Petrolisthes</taxon>
    </lineage>
</organism>
<evidence type="ECO:0000313" key="2">
    <source>
        <dbReference type="EMBL" id="KAK4296445.1"/>
    </source>
</evidence>
<feature type="compositionally biased region" description="Basic and acidic residues" evidence="1">
    <location>
        <begin position="43"/>
        <end position="55"/>
    </location>
</feature>
<gene>
    <name evidence="2" type="ORF">Pmani_031057</name>
</gene>
<reference evidence="2" key="1">
    <citation type="submission" date="2023-11" db="EMBL/GenBank/DDBJ databases">
        <title>Genome assemblies of two species of porcelain crab, Petrolisthes cinctipes and Petrolisthes manimaculis (Anomura: Porcellanidae).</title>
        <authorList>
            <person name="Angst P."/>
        </authorList>
    </citation>
    <scope>NUCLEOTIDE SEQUENCE</scope>
    <source>
        <strain evidence="2">PB745_02</strain>
        <tissue evidence="2">Gill</tissue>
    </source>
</reference>
<feature type="region of interest" description="Disordered" evidence="1">
    <location>
        <begin position="40"/>
        <end position="76"/>
    </location>
</feature>
<name>A0AAE1NUE9_9EUCA</name>
<sequence length="91" mass="10150">MEVNCKKEKRKIERAKWVTLEWSQLYRQRGNVHQSELKTLGGKRRDAGGVPRDEAGTWGRKGTGGPTTTTTTTNMDKNKCVGDIIEETAAS</sequence>
<comment type="caution">
    <text evidence="2">The sequence shown here is derived from an EMBL/GenBank/DDBJ whole genome shotgun (WGS) entry which is preliminary data.</text>
</comment>
<proteinExistence type="predicted"/>
<dbReference type="AlphaFoldDB" id="A0AAE1NUE9"/>